<evidence type="ECO:0000313" key="5">
    <source>
        <dbReference type="EMBL" id="TQM57953.1"/>
    </source>
</evidence>
<feature type="domain" description="ANTAR" evidence="4">
    <location>
        <begin position="195"/>
        <end position="256"/>
    </location>
</feature>
<evidence type="ECO:0000256" key="3">
    <source>
        <dbReference type="SAM" id="MobiDB-lite"/>
    </source>
</evidence>
<dbReference type="InterPro" id="IPR029016">
    <property type="entry name" value="GAF-like_dom_sf"/>
</dbReference>
<protein>
    <submittedName>
        <fullName evidence="5">GAF domain-containing protein</fullName>
    </submittedName>
</protein>
<keyword evidence="6" id="KW-1185">Reference proteome</keyword>
<dbReference type="InterPro" id="IPR005561">
    <property type="entry name" value="ANTAR"/>
</dbReference>
<dbReference type="SMART" id="SM00065">
    <property type="entry name" value="GAF"/>
    <property type="match status" value="1"/>
</dbReference>
<dbReference type="PROSITE" id="PS50921">
    <property type="entry name" value="ANTAR"/>
    <property type="match status" value="1"/>
</dbReference>
<feature type="compositionally biased region" description="Low complexity" evidence="3">
    <location>
        <begin position="11"/>
        <end position="30"/>
    </location>
</feature>
<dbReference type="EMBL" id="VFPM01000003">
    <property type="protein sequence ID" value="TQM57953.1"/>
    <property type="molecule type" value="Genomic_DNA"/>
</dbReference>
<dbReference type="PIRSF" id="PIRSF036625">
    <property type="entry name" value="GAF_ANTAR"/>
    <property type="match status" value="1"/>
</dbReference>
<dbReference type="AlphaFoldDB" id="A0A543HHZ5"/>
<accession>A0A543HHZ5</accession>
<evidence type="ECO:0000256" key="2">
    <source>
        <dbReference type="ARBA" id="ARBA00023163"/>
    </source>
</evidence>
<dbReference type="SUPFAM" id="SSF55781">
    <property type="entry name" value="GAF domain-like"/>
    <property type="match status" value="1"/>
</dbReference>
<dbReference type="OrthoDB" id="4935162at2"/>
<sequence>MAIAADDTSTGAQAPRPAASSASGAGVPPARLEDVIDEPLTELTRRLVETEGVTGTLADILDSAVVAVPCGWAAAAVMDEVRDRPARLSAATDASLAVLTAQIAAAAGASPGILAFRSGEVVHCPDLSCEARFADYSAEMLAHTEVLSVLSLPLHLRGETLGVLTLYAATPGAFDEGAIQRATELADLAAVAVDASLAAERADHLSRALGNSRDIGLAIGVLVERYKMTPEQAFRELSEASQNSNRKLVELARDLAETGEFAPRLHP</sequence>
<keyword evidence="1" id="KW-0805">Transcription regulation</keyword>
<dbReference type="SMART" id="SM01012">
    <property type="entry name" value="ANTAR"/>
    <property type="match status" value="1"/>
</dbReference>
<dbReference type="Gene3D" id="1.10.10.10">
    <property type="entry name" value="Winged helix-like DNA-binding domain superfamily/Winged helix DNA-binding domain"/>
    <property type="match status" value="1"/>
</dbReference>
<evidence type="ECO:0000313" key="6">
    <source>
        <dbReference type="Proteomes" id="UP000316747"/>
    </source>
</evidence>
<dbReference type="Proteomes" id="UP000316747">
    <property type="component" value="Unassembled WGS sequence"/>
</dbReference>
<organism evidence="5 6">
    <name type="scientific">Humibacillus xanthopallidus</name>
    <dbReference type="NCBI Taxonomy" id="412689"/>
    <lineage>
        <taxon>Bacteria</taxon>
        <taxon>Bacillati</taxon>
        <taxon>Actinomycetota</taxon>
        <taxon>Actinomycetes</taxon>
        <taxon>Micrococcales</taxon>
        <taxon>Intrasporangiaceae</taxon>
        <taxon>Humibacillus</taxon>
    </lineage>
</organism>
<dbReference type="GO" id="GO:0003723">
    <property type="term" value="F:RNA binding"/>
    <property type="evidence" value="ECO:0007669"/>
    <property type="project" value="InterPro"/>
</dbReference>
<keyword evidence="2" id="KW-0804">Transcription</keyword>
<evidence type="ECO:0000256" key="1">
    <source>
        <dbReference type="ARBA" id="ARBA00023015"/>
    </source>
</evidence>
<dbReference type="RefSeq" id="WP_141845353.1">
    <property type="nucleotide sequence ID" value="NZ_VFPM01000003.1"/>
</dbReference>
<dbReference type="InterPro" id="IPR036388">
    <property type="entry name" value="WH-like_DNA-bd_sf"/>
</dbReference>
<dbReference type="InterPro" id="IPR012074">
    <property type="entry name" value="GAF_ANTAR"/>
</dbReference>
<comment type="caution">
    <text evidence="5">The sequence shown here is derived from an EMBL/GenBank/DDBJ whole genome shotgun (WGS) entry which is preliminary data.</text>
</comment>
<name>A0A543HHZ5_9MICO</name>
<dbReference type="Pfam" id="PF03861">
    <property type="entry name" value="ANTAR"/>
    <property type="match status" value="1"/>
</dbReference>
<dbReference type="Gene3D" id="3.30.450.40">
    <property type="match status" value="1"/>
</dbReference>
<dbReference type="Pfam" id="PF13185">
    <property type="entry name" value="GAF_2"/>
    <property type="match status" value="1"/>
</dbReference>
<feature type="region of interest" description="Disordered" evidence="3">
    <location>
        <begin position="1"/>
        <end position="31"/>
    </location>
</feature>
<dbReference type="InterPro" id="IPR003018">
    <property type="entry name" value="GAF"/>
</dbReference>
<evidence type="ECO:0000259" key="4">
    <source>
        <dbReference type="PROSITE" id="PS50921"/>
    </source>
</evidence>
<reference evidence="5 6" key="1">
    <citation type="submission" date="2019-06" db="EMBL/GenBank/DDBJ databases">
        <title>Genome sequencing of plant associated microbes to promote plant fitness in Sorghum bicolor and Oryza sativa.</title>
        <authorList>
            <person name="Coleman-Derr D."/>
        </authorList>
    </citation>
    <scope>NUCLEOTIDE SEQUENCE [LARGE SCALE GENOMIC DNA]</scope>
    <source>
        <strain evidence="5 6">KV-663</strain>
    </source>
</reference>
<gene>
    <name evidence="5" type="ORF">FBY41_3305</name>
</gene>
<proteinExistence type="predicted"/>